<accession>F7VFB6</accession>
<reference evidence="2 3" key="1">
    <citation type="journal article" date="2011" name="Biochem. Biophys. Res. Commun.">
        <title>Increased number of Arginine-based salt bridges contributes to the thermotolerance of thermotolerant acetic acid bacteria, Acetobacter tropicalis SKU1100.</title>
        <authorList>
            <person name="Matsutani M."/>
            <person name="Hirakawa H."/>
            <person name="Nishikura M."/>
            <person name="Soemphol W."/>
            <person name="Ali I.A.I."/>
            <person name="Yakushi T."/>
            <person name="Matsushita K."/>
        </authorList>
    </citation>
    <scope>NUCLEOTIDE SEQUENCE [LARGE SCALE GENOMIC DNA]</scope>
    <source>
        <strain evidence="2 3">NBRC 101654</strain>
    </source>
</reference>
<proteinExistence type="predicted"/>
<keyword evidence="1" id="KW-0472">Membrane</keyword>
<gene>
    <name evidence="2" type="ORF">ATPR_2065</name>
</gene>
<dbReference type="Proteomes" id="UP000004319">
    <property type="component" value="Unassembled WGS sequence"/>
</dbReference>
<name>F7VFB6_9PROT</name>
<evidence type="ECO:0000313" key="2">
    <source>
        <dbReference type="EMBL" id="GAA09061.1"/>
    </source>
</evidence>
<dbReference type="RefSeq" id="WP_006559085.1">
    <property type="nucleotide sequence ID" value="NZ_BABS01000064.1"/>
</dbReference>
<organism evidence="2 3">
    <name type="scientific">Acetobacter tropicalis NBRC 101654</name>
    <dbReference type="NCBI Taxonomy" id="749388"/>
    <lineage>
        <taxon>Bacteria</taxon>
        <taxon>Pseudomonadati</taxon>
        <taxon>Pseudomonadota</taxon>
        <taxon>Alphaproteobacteria</taxon>
        <taxon>Acetobacterales</taxon>
        <taxon>Acetobacteraceae</taxon>
        <taxon>Acetobacter</taxon>
    </lineage>
</organism>
<dbReference type="AlphaFoldDB" id="F7VFB6"/>
<feature type="transmembrane region" description="Helical" evidence="1">
    <location>
        <begin position="78"/>
        <end position="96"/>
    </location>
</feature>
<sequence length="350" mass="40429">MITPWENAFTVGGYFVNPDLPSDGKRRILGYSKSSIIQMAYIFFARYLVSIFSAIFLLASTLAFVLNEIFQRTSHQNILFIFIISACAFFLSIYACDRIHFTRFRVPFLTLPDESSFPELRPLIAALRSGEWEAKTSQGLIPNYVFQNRWWILLFSGADFNERRRWINCYWRTAYHGDVWVRRVSGSLPWPTDKLEPPCDVKNQNNTSKALVEKVVRHKKAVAIITKRTGRWFAEIPKDQHEAFIEAYIGETRKIGEAAEQLKIVLRSIMNLPNEKAKDTLDELAEYVLNVLESSKQQGTIKTIWTTDSRDPKPLETIKKIIGNGKNHSYDKIRDRALATIRNGFVHKNI</sequence>
<keyword evidence="1" id="KW-1133">Transmembrane helix</keyword>
<dbReference type="EMBL" id="BABS01000064">
    <property type="protein sequence ID" value="GAA09061.1"/>
    <property type="molecule type" value="Genomic_DNA"/>
</dbReference>
<evidence type="ECO:0000256" key="1">
    <source>
        <dbReference type="SAM" id="Phobius"/>
    </source>
</evidence>
<evidence type="ECO:0000313" key="3">
    <source>
        <dbReference type="Proteomes" id="UP000004319"/>
    </source>
</evidence>
<keyword evidence="1" id="KW-0812">Transmembrane</keyword>
<comment type="caution">
    <text evidence="2">The sequence shown here is derived from an EMBL/GenBank/DDBJ whole genome shotgun (WGS) entry which is preliminary data.</text>
</comment>
<feature type="transmembrane region" description="Helical" evidence="1">
    <location>
        <begin position="43"/>
        <end position="66"/>
    </location>
</feature>
<protein>
    <submittedName>
        <fullName evidence="2">Uncharacterized protein</fullName>
    </submittedName>
</protein>